<dbReference type="Proteomes" id="UP000011666">
    <property type="component" value="Unassembled WGS sequence"/>
</dbReference>
<dbReference type="GO" id="GO:0006259">
    <property type="term" value="P:DNA metabolic process"/>
    <property type="evidence" value="ECO:0007669"/>
    <property type="project" value="InterPro"/>
</dbReference>
<dbReference type="STRING" id="1223545.GS4_41_00520"/>
<dbReference type="RefSeq" id="WP_007625156.1">
    <property type="nucleotide sequence ID" value="NZ_BANX01000041.1"/>
</dbReference>
<dbReference type="EMBL" id="BANX01000041">
    <property type="protein sequence ID" value="GAC70805.1"/>
    <property type="molecule type" value="Genomic_DNA"/>
</dbReference>
<dbReference type="GO" id="GO:0003677">
    <property type="term" value="F:DNA binding"/>
    <property type="evidence" value="ECO:0007669"/>
    <property type="project" value="InterPro"/>
</dbReference>
<gene>
    <name evidence="2" type="ORF">GS4_41_00520</name>
</gene>
<dbReference type="AlphaFoldDB" id="M0QQ38"/>
<evidence type="ECO:0000313" key="3">
    <source>
        <dbReference type="Proteomes" id="UP000011666"/>
    </source>
</evidence>
<feature type="compositionally biased region" description="Basic and acidic residues" evidence="1">
    <location>
        <begin position="286"/>
        <end position="297"/>
    </location>
</feature>
<feature type="region of interest" description="Disordered" evidence="1">
    <location>
        <begin position="251"/>
        <end position="301"/>
    </location>
</feature>
<comment type="caution">
    <text evidence="2">The sequence shown here is derived from an EMBL/GenBank/DDBJ whole genome shotgun (WGS) entry which is preliminary data.</text>
</comment>
<name>M0QQ38_9ACTN</name>
<reference evidence="2 3" key="1">
    <citation type="submission" date="2013-01" db="EMBL/GenBank/DDBJ databases">
        <title>Whole genome shotgun sequence of Gordonia soli NBRC 108243.</title>
        <authorList>
            <person name="Isaki-Nakamura S."/>
            <person name="Hosoyama A."/>
            <person name="Tsuchikane K."/>
            <person name="Ando Y."/>
            <person name="Baba S."/>
            <person name="Ohji S."/>
            <person name="Hamada M."/>
            <person name="Tamura T."/>
            <person name="Yamazoe A."/>
            <person name="Yamazaki S."/>
            <person name="Fujita N."/>
        </authorList>
    </citation>
    <scope>NUCLEOTIDE SEQUENCE [LARGE SCALE GENOMIC DNA]</scope>
    <source>
        <strain evidence="2 3">NBRC 108243</strain>
    </source>
</reference>
<evidence type="ECO:0000256" key="1">
    <source>
        <dbReference type="SAM" id="MobiDB-lite"/>
    </source>
</evidence>
<dbReference type="Pfam" id="PF03837">
    <property type="entry name" value="RecT"/>
    <property type="match status" value="1"/>
</dbReference>
<evidence type="ECO:0000313" key="2">
    <source>
        <dbReference type="EMBL" id="GAC70805.1"/>
    </source>
</evidence>
<dbReference type="eggNOG" id="COG3723">
    <property type="taxonomic scope" value="Bacteria"/>
</dbReference>
<accession>M0QQ38</accession>
<organism evidence="2 3">
    <name type="scientific">Gordonia soli NBRC 108243</name>
    <dbReference type="NCBI Taxonomy" id="1223545"/>
    <lineage>
        <taxon>Bacteria</taxon>
        <taxon>Bacillati</taxon>
        <taxon>Actinomycetota</taxon>
        <taxon>Actinomycetes</taxon>
        <taxon>Mycobacteriales</taxon>
        <taxon>Gordoniaceae</taxon>
        <taxon>Gordonia</taxon>
    </lineage>
</organism>
<sequence length="382" mass="41720">MSSTEIATTTGAVATQPTSDLAIQPNQTEFTSVQRAALAQLGIEEATDEDVQVFFHQAKRTGLDPFARQIYMIGRRTKVKEWDPNQRKQIEKWVMKQTIQIGIDGYRLGGRRIASALGIKLEKDGPHWHDGNGWVDVWLDPARPPAAARYSITRDGETFTATAMYSEYVQTYNTQQGPQPNSMWSKMPANQLAKCAEAAAWRQAFPDQFSGVIFEDAAQHTVIDADVIEEEPKTKQGSRGTAGLAAALGVDESTADEPEPQDGPVGTIESGLISAEPSETPEDEADSSHEPRPEPKKPTQKQIHALNALLSQAGLTKAEKKGRQIVVSSFLPNREDPAAALTADETEHVTTQLSALVENQGEQALIDTVEALIQQHDQQGAE</sequence>
<dbReference type="OrthoDB" id="3191611at2"/>
<proteinExistence type="predicted"/>
<protein>
    <recommendedName>
        <fullName evidence="4">Phage recombination protein Bet</fullName>
    </recommendedName>
</protein>
<evidence type="ECO:0008006" key="4">
    <source>
        <dbReference type="Google" id="ProtNLM"/>
    </source>
</evidence>
<dbReference type="InterPro" id="IPR018330">
    <property type="entry name" value="RecT_fam"/>
</dbReference>
<keyword evidence="3" id="KW-1185">Reference proteome</keyword>